<comment type="caution">
    <text evidence="1">The sequence shown here is derived from an EMBL/GenBank/DDBJ whole genome shotgun (WGS) entry which is preliminary data.</text>
</comment>
<dbReference type="AlphaFoldDB" id="A0A4E0QV43"/>
<dbReference type="Proteomes" id="UP000230066">
    <property type="component" value="Unassembled WGS sequence"/>
</dbReference>
<protein>
    <submittedName>
        <fullName evidence="1">Uncharacterized protein</fullName>
    </submittedName>
</protein>
<accession>A0A4E0QV43</accession>
<gene>
    <name evidence="1" type="ORF">D915_010414</name>
</gene>
<name>A0A4E0QV43_FASHE</name>
<organism evidence="1 2">
    <name type="scientific">Fasciola hepatica</name>
    <name type="common">Liver fluke</name>
    <dbReference type="NCBI Taxonomy" id="6192"/>
    <lineage>
        <taxon>Eukaryota</taxon>
        <taxon>Metazoa</taxon>
        <taxon>Spiralia</taxon>
        <taxon>Lophotrochozoa</taxon>
        <taxon>Platyhelminthes</taxon>
        <taxon>Trematoda</taxon>
        <taxon>Digenea</taxon>
        <taxon>Plagiorchiida</taxon>
        <taxon>Echinostomata</taxon>
        <taxon>Echinostomatoidea</taxon>
        <taxon>Fasciolidae</taxon>
        <taxon>Fasciola</taxon>
    </lineage>
</organism>
<proteinExistence type="predicted"/>
<evidence type="ECO:0000313" key="1">
    <source>
        <dbReference type="EMBL" id="THD18953.1"/>
    </source>
</evidence>
<keyword evidence="2" id="KW-1185">Reference proteome</keyword>
<dbReference type="EMBL" id="JXXN02007877">
    <property type="protein sequence ID" value="THD18953.1"/>
    <property type="molecule type" value="Genomic_DNA"/>
</dbReference>
<sequence>MPEIAVTDILWNIVRTLTESTIFVVKKDTNNCAVTNTNQHTPDTIKGTPKFRSYQMSSTQNPLFEVEFSEFVVSHQSILRCKVFMIYRTLVRLSFVK</sequence>
<evidence type="ECO:0000313" key="2">
    <source>
        <dbReference type="Proteomes" id="UP000230066"/>
    </source>
</evidence>
<reference evidence="1" key="1">
    <citation type="submission" date="2019-03" db="EMBL/GenBank/DDBJ databases">
        <title>Improved annotation for the trematode Fasciola hepatica.</title>
        <authorList>
            <person name="Choi Y.-J."/>
            <person name="Martin J."/>
            <person name="Mitreva M."/>
        </authorList>
    </citation>
    <scope>NUCLEOTIDE SEQUENCE [LARGE SCALE GENOMIC DNA]</scope>
</reference>